<feature type="active site" description="Charge relay system" evidence="5 6">
    <location>
        <position position="388"/>
    </location>
</feature>
<evidence type="ECO:0000313" key="11">
    <source>
        <dbReference type="EMBL" id="MBS4539121.1"/>
    </source>
</evidence>
<dbReference type="GO" id="GO:0006508">
    <property type="term" value="P:proteolysis"/>
    <property type="evidence" value="ECO:0007669"/>
    <property type="project" value="UniProtKB-KW"/>
</dbReference>
<evidence type="ECO:0000313" key="12">
    <source>
        <dbReference type="Proteomes" id="UP000724672"/>
    </source>
</evidence>
<dbReference type="InterPro" id="IPR041326">
    <property type="entry name" value="Tk-SP_N-pro"/>
</dbReference>
<evidence type="ECO:0000256" key="6">
    <source>
        <dbReference type="PROSITE-ProRule" id="PRU01240"/>
    </source>
</evidence>
<dbReference type="EMBL" id="WSFT01000040">
    <property type="protein sequence ID" value="MBS4539121.1"/>
    <property type="molecule type" value="Genomic_DNA"/>
</dbReference>
<dbReference type="PANTHER" id="PTHR43806:SF65">
    <property type="entry name" value="SERINE PROTEASE APRX"/>
    <property type="match status" value="1"/>
</dbReference>
<keyword evidence="4 6" id="KW-0720">Serine protease</keyword>
<evidence type="ECO:0000256" key="2">
    <source>
        <dbReference type="ARBA" id="ARBA00022670"/>
    </source>
</evidence>
<evidence type="ECO:0000256" key="1">
    <source>
        <dbReference type="ARBA" id="ARBA00011073"/>
    </source>
</evidence>
<evidence type="ECO:0000256" key="4">
    <source>
        <dbReference type="ARBA" id="ARBA00022825"/>
    </source>
</evidence>
<dbReference type="Gene3D" id="2.60.120.380">
    <property type="match status" value="1"/>
</dbReference>
<evidence type="ECO:0000259" key="8">
    <source>
        <dbReference type="Pfam" id="PF00082"/>
    </source>
</evidence>
<dbReference type="Pfam" id="PF18237">
    <property type="entry name" value="Tk-SP_N-pro"/>
    <property type="match status" value="1"/>
</dbReference>
<dbReference type="SUPFAM" id="SSF52743">
    <property type="entry name" value="Subtilisin-like"/>
    <property type="match status" value="1"/>
</dbReference>
<protein>
    <submittedName>
        <fullName evidence="11">S8 family serine peptidase</fullName>
    </submittedName>
</protein>
<reference evidence="11" key="1">
    <citation type="submission" date="2019-12" db="EMBL/GenBank/DDBJ databases">
        <title>Clostridiaceae gen. nov. sp. nov., isolated from sediment in Xinjiang, China.</title>
        <authorList>
            <person name="Zhang R."/>
        </authorList>
    </citation>
    <scope>NUCLEOTIDE SEQUENCE</scope>
    <source>
        <strain evidence="11">D2Q-11</strain>
    </source>
</reference>
<dbReference type="AlphaFoldDB" id="A0A942Z733"/>
<feature type="domain" description="Peptidase C-terminal archaeal/bacterial" evidence="9">
    <location>
        <begin position="473"/>
        <end position="547"/>
    </location>
</feature>
<feature type="domain" description="Tk-SP N-propeptide" evidence="10">
    <location>
        <begin position="49"/>
        <end position="116"/>
    </location>
</feature>
<evidence type="ECO:0000256" key="7">
    <source>
        <dbReference type="RuleBase" id="RU003355"/>
    </source>
</evidence>
<dbReference type="InterPro" id="IPR023828">
    <property type="entry name" value="Peptidase_S8_Ser-AS"/>
</dbReference>
<comment type="similarity">
    <text evidence="1 6 7">Belongs to the peptidase S8 family.</text>
</comment>
<dbReference type="PANTHER" id="PTHR43806">
    <property type="entry name" value="PEPTIDASE S8"/>
    <property type="match status" value="1"/>
</dbReference>
<dbReference type="PRINTS" id="PR00723">
    <property type="entry name" value="SUBTILISIN"/>
</dbReference>
<dbReference type="Proteomes" id="UP000724672">
    <property type="component" value="Unassembled WGS sequence"/>
</dbReference>
<name>A0A942Z733_9FIRM</name>
<accession>A0A942Z733</accession>
<dbReference type="Gene3D" id="3.40.50.200">
    <property type="entry name" value="Peptidase S8/S53 domain"/>
    <property type="match status" value="1"/>
</dbReference>
<sequence>MKKAKSIISLLISIIMVVSLVSIGFADNDKDKVAKGKVKTNPIEKIQDKDKDKIFDNLNEKLSKKNVKDELSVIIVFKEMLDKKEIGKIEDTIGKFKIKHKFKTIPSIAASLTKSQITQLSSMEIVEHIEYDMEVKASNDTAREWFGATKSSLDFGVNGDRDGNLNSYSKNDVVVAVIDTGIDANHIDLDNGKVIAWKDYVKGNSTPYDDNGHGTHVSGIIAGEGDGNSNYKGVAEGAALIGLKVLDRRGSGDMSDSTAALDWCIANKDTYGIDVVNMSLGTSGSSDGTDATSLAVNRAVDAGIVVVIAAGNSGPAKYTIGSPGAAEDAITVGAMADIGEGGFNLTDFSSRGPTADGRIKPDISAPGYNIMAAKANSSSSYVSYSGTSMATPFTAGTVALMLDANPSLNPTQIKNILMSTSIDMGPNGKDIEYGMGRLDVFEAVKSAGGYSGTNISVPDVLYGSDKIDSSNGSDVWRFNVDDTTYPISITLVMPNWTSSWYSSTPDFDIYLYDSNGNEVANSLTATRQENITFTPTSTGSYTLEVYSYSGTGSYFFDISTDGSSLTLLQNQ</sequence>
<dbReference type="InterPro" id="IPR015500">
    <property type="entry name" value="Peptidase_S8_subtilisin-rel"/>
</dbReference>
<dbReference type="PROSITE" id="PS00137">
    <property type="entry name" value="SUBTILASE_HIS"/>
    <property type="match status" value="1"/>
</dbReference>
<evidence type="ECO:0000256" key="3">
    <source>
        <dbReference type="ARBA" id="ARBA00022801"/>
    </source>
</evidence>
<feature type="active site" description="Charge relay system" evidence="5 6">
    <location>
        <position position="213"/>
    </location>
</feature>
<dbReference type="InterPro" id="IPR036852">
    <property type="entry name" value="Peptidase_S8/S53_dom_sf"/>
</dbReference>
<dbReference type="CDD" id="cd07487">
    <property type="entry name" value="Peptidases_S8_1"/>
    <property type="match status" value="1"/>
</dbReference>
<dbReference type="Pfam" id="PF04151">
    <property type="entry name" value="PPC"/>
    <property type="match status" value="1"/>
</dbReference>
<dbReference type="PROSITE" id="PS00138">
    <property type="entry name" value="SUBTILASE_SER"/>
    <property type="match status" value="1"/>
</dbReference>
<dbReference type="PROSITE" id="PS00136">
    <property type="entry name" value="SUBTILASE_ASP"/>
    <property type="match status" value="1"/>
</dbReference>
<dbReference type="RefSeq" id="WP_203367039.1">
    <property type="nucleotide sequence ID" value="NZ_WSFT01000040.1"/>
</dbReference>
<dbReference type="GO" id="GO:0004252">
    <property type="term" value="F:serine-type endopeptidase activity"/>
    <property type="evidence" value="ECO:0007669"/>
    <property type="project" value="UniProtKB-UniRule"/>
</dbReference>
<dbReference type="InterPro" id="IPR022398">
    <property type="entry name" value="Peptidase_S8_His-AS"/>
</dbReference>
<evidence type="ECO:0000259" key="9">
    <source>
        <dbReference type="Pfam" id="PF04151"/>
    </source>
</evidence>
<feature type="domain" description="Peptidase S8/S53" evidence="8">
    <location>
        <begin position="171"/>
        <end position="436"/>
    </location>
</feature>
<dbReference type="PROSITE" id="PS51892">
    <property type="entry name" value="SUBTILASE"/>
    <property type="match status" value="1"/>
</dbReference>
<keyword evidence="12" id="KW-1185">Reference proteome</keyword>
<dbReference type="InterPro" id="IPR023827">
    <property type="entry name" value="Peptidase_S8_Asp-AS"/>
</dbReference>
<dbReference type="InterPro" id="IPR000209">
    <property type="entry name" value="Peptidase_S8/S53_dom"/>
</dbReference>
<keyword evidence="2 6" id="KW-0645">Protease</keyword>
<evidence type="ECO:0000259" key="10">
    <source>
        <dbReference type="Pfam" id="PF18237"/>
    </source>
</evidence>
<dbReference type="Gene3D" id="3.30.70.80">
    <property type="entry name" value="Peptidase S8 propeptide/proteinase inhibitor I9"/>
    <property type="match status" value="1"/>
</dbReference>
<keyword evidence="3 6" id="KW-0378">Hydrolase</keyword>
<organism evidence="11 12">
    <name type="scientific">Anaeromonas frigoriresistens</name>
    <dbReference type="NCBI Taxonomy" id="2683708"/>
    <lineage>
        <taxon>Bacteria</taxon>
        <taxon>Bacillati</taxon>
        <taxon>Bacillota</taxon>
        <taxon>Tissierellia</taxon>
        <taxon>Tissierellales</taxon>
        <taxon>Thermohalobacteraceae</taxon>
        <taxon>Anaeromonas</taxon>
    </lineage>
</organism>
<dbReference type="InterPro" id="IPR050131">
    <property type="entry name" value="Peptidase_S8_subtilisin-like"/>
</dbReference>
<dbReference type="InterPro" id="IPR007280">
    <property type="entry name" value="Peptidase_C_arc/bac"/>
</dbReference>
<comment type="caution">
    <text evidence="11">The sequence shown here is derived from an EMBL/GenBank/DDBJ whole genome shotgun (WGS) entry which is preliminary data.</text>
</comment>
<proteinExistence type="inferred from homology"/>
<evidence type="ECO:0000256" key="5">
    <source>
        <dbReference type="PIRSR" id="PIRSR615500-1"/>
    </source>
</evidence>
<gene>
    <name evidence="11" type="ORF">GOQ27_11650</name>
</gene>
<feature type="active site" description="Charge relay system" evidence="5 6">
    <location>
        <position position="179"/>
    </location>
</feature>
<dbReference type="Pfam" id="PF00082">
    <property type="entry name" value="Peptidase_S8"/>
    <property type="match status" value="1"/>
</dbReference>
<dbReference type="InterPro" id="IPR037045">
    <property type="entry name" value="S8pro/Inhibitor_I9_sf"/>
</dbReference>